<evidence type="ECO:0000313" key="1">
    <source>
        <dbReference type="EMBL" id="CAH0480625.1"/>
    </source>
</evidence>
<dbReference type="Proteomes" id="UP001160483">
    <property type="component" value="Unassembled WGS sequence"/>
</dbReference>
<dbReference type="Proteomes" id="UP001158986">
    <property type="component" value="Unassembled WGS sequence"/>
</dbReference>
<reference evidence="1 3" key="1">
    <citation type="submission" date="2021-11" db="EMBL/GenBank/DDBJ databases">
        <authorList>
            <person name="Islam A."/>
            <person name="Islam S."/>
            <person name="Flora M.S."/>
            <person name="Rahman M."/>
            <person name="Ziaur R.M."/>
            <person name="Epstein J.H."/>
            <person name="Hassan M."/>
            <person name="Klassen M."/>
            <person name="Woodard K."/>
            <person name="Webb A."/>
            <person name="Webby R.J."/>
            <person name="El Zowalaty M.E."/>
        </authorList>
    </citation>
    <scope>NUCLEOTIDE SEQUENCE</scope>
    <source>
        <strain evidence="2">Pbs1</strain>
        <strain evidence="1">Pbs3</strain>
    </source>
</reference>
<dbReference type="EMBL" id="CAKLCB010000387">
    <property type="protein sequence ID" value="CAH0522053.1"/>
    <property type="molecule type" value="Genomic_DNA"/>
</dbReference>
<proteinExistence type="predicted"/>
<evidence type="ECO:0000313" key="2">
    <source>
        <dbReference type="EMBL" id="CAH0522053.1"/>
    </source>
</evidence>
<evidence type="ECO:0000313" key="4">
    <source>
        <dbReference type="Proteomes" id="UP001160483"/>
    </source>
</evidence>
<comment type="caution">
    <text evidence="1">The sequence shown here is derived from an EMBL/GenBank/DDBJ whole genome shotgun (WGS) entry which is preliminary data.</text>
</comment>
<accession>A0AAU9L5A1</accession>
<organism evidence="1 4">
    <name type="scientific">Peronospora belbahrii</name>
    <dbReference type="NCBI Taxonomy" id="622444"/>
    <lineage>
        <taxon>Eukaryota</taxon>
        <taxon>Sar</taxon>
        <taxon>Stramenopiles</taxon>
        <taxon>Oomycota</taxon>
        <taxon>Peronosporomycetes</taxon>
        <taxon>Peronosporales</taxon>
        <taxon>Peronosporaceae</taxon>
        <taxon>Peronospora</taxon>
    </lineage>
</organism>
<sequence length="201" mass="21928">MKRNFGSLNLAALDLTRPSTIGADATDCSLEDRFSAMGPGTEDYTMDASSEYSSDENVGFPMERIQLSTTTDMHLILQSLCDDTPQNINMKDDMTELSLPSVTQSHNGDSDVRTRELLHPSSSETPQPLHAQHQVELNALRCLSLKVMLSNLSTPNSNNNITSTSANASVASNKPNYTYPGVTDRTKTALLPIRHPSLQSV</sequence>
<protein>
    <submittedName>
        <fullName evidence="1">Uncharacterized protein</fullName>
    </submittedName>
</protein>
<name>A0AAU9L5A1_9STRA</name>
<keyword evidence="3" id="KW-1185">Reference proteome</keyword>
<gene>
    <name evidence="2" type="ORF">PBS001_LOCUS8492</name>
    <name evidence="1" type="ORF">PBS003_LOCUS7242</name>
</gene>
<dbReference type="EMBL" id="CAKKTJ010000324">
    <property type="protein sequence ID" value="CAH0480625.1"/>
    <property type="molecule type" value="Genomic_DNA"/>
</dbReference>
<dbReference type="AlphaFoldDB" id="A0AAU9L5A1"/>
<evidence type="ECO:0000313" key="3">
    <source>
        <dbReference type="Proteomes" id="UP001158986"/>
    </source>
</evidence>